<dbReference type="Proteomes" id="UP001209878">
    <property type="component" value="Unassembled WGS sequence"/>
</dbReference>
<name>A0AAD9UI04_RIDPI</name>
<feature type="transmembrane region" description="Helical" evidence="1">
    <location>
        <begin position="7"/>
        <end position="24"/>
    </location>
</feature>
<proteinExistence type="predicted"/>
<evidence type="ECO:0000256" key="1">
    <source>
        <dbReference type="SAM" id="Phobius"/>
    </source>
</evidence>
<keyword evidence="1" id="KW-0812">Transmembrane</keyword>
<accession>A0AAD9UI04</accession>
<evidence type="ECO:0000313" key="3">
    <source>
        <dbReference type="Proteomes" id="UP001209878"/>
    </source>
</evidence>
<protein>
    <submittedName>
        <fullName evidence="2">Uncharacterized protein</fullName>
    </submittedName>
</protein>
<organism evidence="2 3">
    <name type="scientific">Ridgeia piscesae</name>
    <name type="common">Tubeworm</name>
    <dbReference type="NCBI Taxonomy" id="27915"/>
    <lineage>
        <taxon>Eukaryota</taxon>
        <taxon>Metazoa</taxon>
        <taxon>Spiralia</taxon>
        <taxon>Lophotrochozoa</taxon>
        <taxon>Annelida</taxon>
        <taxon>Polychaeta</taxon>
        <taxon>Sedentaria</taxon>
        <taxon>Canalipalpata</taxon>
        <taxon>Sabellida</taxon>
        <taxon>Siboglinidae</taxon>
        <taxon>Ridgeia</taxon>
    </lineage>
</organism>
<comment type="caution">
    <text evidence="2">The sequence shown here is derived from an EMBL/GenBank/DDBJ whole genome shotgun (WGS) entry which is preliminary data.</text>
</comment>
<keyword evidence="1" id="KW-0472">Membrane</keyword>
<keyword evidence="1" id="KW-1133">Transmembrane helix</keyword>
<sequence>MVRRTTFNVYSALIIFYSILLYTTQTFTQCAVRPRLPASVTMVTDNPHTTRTTHRKIRSHLESSGFATTNTGVRHIRRRSSCINIELPPLLGAGTGTQHTKTTI</sequence>
<dbReference type="EMBL" id="JAODUO010000084">
    <property type="protein sequence ID" value="KAK2190283.1"/>
    <property type="molecule type" value="Genomic_DNA"/>
</dbReference>
<reference evidence="2" key="1">
    <citation type="journal article" date="2023" name="Mol. Biol. Evol.">
        <title>Third-Generation Sequencing Reveals the Adaptive Role of the Epigenome in Three Deep-Sea Polychaetes.</title>
        <authorList>
            <person name="Perez M."/>
            <person name="Aroh O."/>
            <person name="Sun Y."/>
            <person name="Lan Y."/>
            <person name="Juniper S.K."/>
            <person name="Young C.R."/>
            <person name="Angers B."/>
            <person name="Qian P.Y."/>
        </authorList>
    </citation>
    <scope>NUCLEOTIDE SEQUENCE</scope>
    <source>
        <strain evidence="2">R07B-5</strain>
    </source>
</reference>
<evidence type="ECO:0000313" key="2">
    <source>
        <dbReference type="EMBL" id="KAK2190283.1"/>
    </source>
</evidence>
<dbReference type="AlphaFoldDB" id="A0AAD9UI04"/>
<gene>
    <name evidence="2" type="ORF">NP493_79g02027</name>
</gene>
<keyword evidence="3" id="KW-1185">Reference proteome</keyword>